<dbReference type="SMART" id="SM00346">
    <property type="entry name" value="HTH_ICLR"/>
    <property type="match status" value="1"/>
</dbReference>
<dbReference type="OrthoDB" id="6057486at2"/>
<evidence type="ECO:0000259" key="5">
    <source>
        <dbReference type="PROSITE" id="PS51078"/>
    </source>
</evidence>
<accession>A0A4R0PLJ9</accession>
<sequence length="261" mass="28679">MEQGQPESGTGTLGKAIAVLDAVATANRPMRFKDLLAALDQPRGTLHRQISNLIDEGLLQVNSDHSYELGIRLLKFAANAWSGSRFREIAEPHLRALHAKVGETIHLSVLQGVEVVYLDKVESRQSVRMHSQIGNTSPCFCTGVGKAAFSVIPADEAENRIRKIVFKRYTEHTITDEHAFRREIEDIRAKGYALDREEHEAGIHCVAAPVAAPDRGFYAGISVTAPVYRVPMEQLEAWAGDVRAAADAIMEDMNAKLGPRG</sequence>
<evidence type="ECO:0000256" key="3">
    <source>
        <dbReference type="ARBA" id="ARBA00023163"/>
    </source>
</evidence>
<dbReference type="RefSeq" id="WP_131565078.1">
    <property type="nucleotide sequence ID" value="NZ_JAINFK010000001.1"/>
</dbReference>
<evidence type="ECO:0000256" key="2">
    <source>
        <dbReference type="ARBA" id="ARBA00023125"/>
    </source>
</evidence>
<evidence type="ECO:0000259" key="4">
    <source>
        <dbReference type="PROSITE" id="PS51077"/>
    </source>
</evidence>
<dbReference type="InterPro" id="IPR050707">
    <property type="entry name" value="HTH_MetabolicPath_Reg"/>
</dbReference>
<keyword evidence="2" id="KW-0238">DNA-binding</keyword>
<evidence type="ECO:0000313" key="6">
    <source>
        <dbReference type="EMBL" id="TCD16319.1"/>
    </source>
</evidence>
<name>A0A4R0PLJ9_9HYPH</name>
<dbReference type="InterPro" id="IPR005471">
    <property type="entry name" value="Tscrpt_reg_IclR_N"/>
</dbReference>
<dbReference type="GO" id="GO:0003700">
    <property type="term" value="F:DNA-binding transcription factor activity"/>
    <property type="evidence" value="ECO:0007669"/>
    <property type="project" value="TreeGrafter"/>
</dbReference>
<dbReference type="PANTHER" id="PTHR30136">
    <property type="entry name" value="HELIX-TURN-HELIX TRANSCRIPTIONAL REGULATOR, ICLR FAMILY"/>
    <property type="match status" value="1"/>
</dbReference>
<dbReference type="Gene3D" id="1.10.10.10">
    <property type="entry name" value="Winged helix-like DNA-binding domain superfamily/Winged helix DNA-binding domain"/>
    <property type="match status" value="1"/>
</dbReference>
<dbReference type="Gene3D" id="3.30.450.40">
    <property type="match status" value="1"/>
</dbReference>
<keyword evidence="1" id="KW-0805">Transcription regulation</keyword>
<keyword evidence="7" id="KW-1185">Reference proteome</keyword>
<dbReference type="PROSITE" id="PS51078">
    <property type="entry name" value="ICLR_ED"/>
    <property type="match status" value="1"/>
</dbReference>
<dbReference type="AlphaFoldDB" id="A0A4R0PLJ9"/>
<dbReference type="InterPro" id="IPR036388">
    <property type="entry name" value="WH-like_DNA-bd_sf"/>
</dbReference>
<dbReference type="Proteomes" id="UP000291301">
    <property type="component" value="Unassembled WGS sequence"/>
</dbReference>
<dbReference type="EMBL" id="SJST01000001">
    <property type="protein sequence ID" value="TCD16319.1"/>
    <property type="molecule type" value="Genomic_DNA"/>
</dbReference>
<dbReference type="InterPro" id="IPR014757">
    <property type="entry name" value="Tscrpt_reg_IclR_C"/>
</dbReference>
<dbReference type="InterPro" id="IPR029016">
    <property type="entry name" value="GAF-like_dom_sf"/>
</dbReference>
<proteinExistence type="predicted"/>
<dbReference type="GO" id="GO:0003677">
    <property type="term" value="F:DNA binding"/>
    <property type="evidence" value="ECO:0007669"/>
    <property type="project" value="UniProtKB-KW"/>
</dbReference>
<comment type="caution">
    <text evidence="6">The sequence shown here is derived from an EMBL/GenBank/DDBJ whole genome shotgun (WGS) entry which is preliminary data.</text>
</comment>
<evidence type="ECO:0000313" key="7">
    <source>
        <dbReference type="Proteomes" id="UP000291301"/>
    </source>
</evidence>
<keyword evidence="3" id="KW-0804">Transcription</keyword>
<evidence type="ECO:0000256" key="1">
    <source>
        <dbReference type="ARBA" id="ARBA00023015"/>
    </source>
</evidence>
<dbReference type="PROSITE" id="PS51077">
    <property type="entry name" value="HTH_ICLR"/>
    <property type="match status" value="1"/>
</dbReference>
<feature type="domain" description="IclR-ED" evidence="5">
    <location>
        <begin position="72"/>
        <end position="255"/>
    </location>
</feature>
<dbReference type="Pfam" id="PF01614">
    <property type="entry name" value="IclR_C"/>
    <property type="match status" value="1"/>
</dbReference>
<reference evidence="6 7" key="1">
    <citation type="journal article" date="2015" name="Antonie Van Leeuwenhoek">
        <title>Oricola cellulosilytica gen. nov., sp. nov., a cellulose-degrading bacterium of the family Phyllobacteriaceae isolated from surface seashore water, and emended descriptions of Mesorhizobium loti and Phyllobacterium myrsinacearum.</title>
        <authorList>
            <person name="Hameed A."/>
            <person name="Shahina M."/>
            <person name="Lai W.A."/>
            <person name="Lin S.Y."/>
            <person name="Young L.S."/>
            <person name="Liu Y.C."/>
            <person name="Hsu Y.H."/>
            <person name="Young C.C."/>
        </authorList>
    </citation>
    <scope>NUCLEOTIDE SEQUENCE [LARGE SCALE GENOMIC DNA]</scope>
    <source>
        <strain evidence="6 7">KCTC 52183</strain>
    </source>
</reference>
<dbReference type="SUPFAM" id="SSF46785">
    <property type="entry name" value="Winged helix' DNA-binding domain"/>
    <property type="match status" value="1"/>
</dbReference>
<dbReference type="PANTHER" id="PTHR30136:SF24">
    <property type="entry name" value="HTH-TYPE TRANSCRIPTIONAL REPRESSOR ALLR"/>
    <property type="match status" value="1"/>
</dbReference>
<dbReference type="InterPro" id="IPR036390">
    <property type="entry name" value="WH_DNA-bd_sf"/>
</dbReference>
<gene>
    <name evidence="6" type="ORF">E0D97_02500</name>
</gene>
<dbReference type="Pfam" id="PF09339">
    <property type="entry name" value="HTH_IclR"/>
    <property type="match status" value="1"/>
</dbReference>
<organism evidence="6 7">
    <name type="scientific">Oricola cellulosilytica</name>
    <dbReference type="NCBI Taxonomy" id="1429082"/>
    <lineage>
        <taxon>Bacteria</taxon>
        <taxon>Pseudomonadati</taxon>
        <taxon>Pseudomonadota</taxon>
        <taxon>Alphaproteobacteria</taxon>
        <taxon>Hyphomicrobiales</taxon>
        <taxon>Ahrensiaceae</taxon>
        <taxon>Oricola</taxon>
    </lineage>
</organism>
<dbReference type="SUPFAM" id="SSF55781">
    <property type="entry name" value="GAF domain-like"/>
    <property type="match status" value="1"/>
</dbReference>
<protein>
    <submittedName>
        <fullName evidence="6">IclR family transcriptional regulator</fullName>
    </submittedName>
</protein>
<feature type="domain" description="HTH iclR-type" evidence="4">
    <location>
        <begin position="10"/>
        <end position="71"/>
    </location>
</feature>
<dbReference type="GO" id="GO:0045892">
    <property type="term" value="P:negative regulation of DNA-templated transcription"/>
    <property type="evidence" value="ECO:0007669"/>
    <property type="project" value="TreeGrafter"/>
</dbReference>